<dbReference type="HOGENOM" id="CLU_019347_0_0_9"/>
<proteinExistence type="predicted"/>
<evidence type="ECO:0000313" key="4">
    <source>
        <dbReference type="Proteomes" id="UP000010797"/>
    </source>
</evidence>
<evidence type="ECO:0000256" key="1">
    <source>
        <dbReference type="SAM" id="SignalP"/>
    </source>
</evidence>
<dbReference type="SUPFAM" id="SSF49265">
    <property type="entry name" value="Fibronectin type III"/>
    <property type="match status" value="3"/>
</dbReference>
<dbReference type="STRING" id="871963.Desdi_3219"/>
<evidence type="ECO:0000259" key="2">
    <source>
        <dbReference type="PROSITE" id="PS50853"/>
    </source>
</evidence>
<dbReference type="SMART" id="SM00060">
    <property type="entry name" value="FN3"/>
    <property type="match status" value="5"/>
</dbReference>
<reference evidence="4" key="1">
    <citation type="submission" date="2012-02" db="EMBL/GenBank/DDBJ databases">
        <title>Complete sequence of Desulfitobacterium dichloroeliminans LMG P-21439.</title>
        <authorList>
            <person name="Lucas S."/>
            <person name="Han J."/>
            <person name="Lapidus A."/>
            <person name="Cheng J.-F."/>
            <person name="Goodwin L."/>
            <person name="Pitluck S."/>
            <person name="Peters L."/>
            <person name="Ovchinnikova G."/>
            <person name="Teshima H."/>
            <person name="Detter J.C."/>
            <person name="Han C."/>
            <person name="Tapia R."/>
            <person name="Land M."/>
            <person name="Hauser L."/>
            <person name="Kyrpides N."/>
            <person name="Ivanova N."/>
            <person name="Pagani I."/>
            <person name="Kruse T."/>
            <person name="de Vos W.M."/>
            <person name="Boon N."/>
            <person name="Smidt H."/>
            <person name="Woyke T."/>
        </authorList>
    </citation>
    <scope>NUCLEOTIDE SEQUENCE [LARGE SCALE GENOMIC DNA]</scope>
    <source>
        <strain evidence="4">LMG P-21439 / DCA1</strain>
    </source>
</reference>
<dbReference type="Proteomes" id="UP000010797">
    <property type="component" value="Chromosome"/>
</dbReference>
<dbReference type="Gene3D" id="2.60.40.10">
    <property type="entry name" value="Immunoglobulins"/>
    <property type="match status" value="5"/>
</dbReference>
<dbReference type="Gene3D" id="3.40.50.12090">
    <property type="match status" value="1"/>
</dbReference>
<dbReference type="Pfam" id="PF00041">
    <property type="entry name" value="fn3"/>
    <property type="match status" value="1"/>
</dbReference>
<dbReference type="InterPro" id="IPR036116">
    <property type="entry name" value="FN3_sf"/>
</dbReference>
<feature type="domain" description="Fibronectin type-III" evidence="2">
    <location>
        <begin position="616"/>
        <end position="703"/>
    </location>
</feature>
<accession>L0FCE6</accession>
<evidence type="ECO:0000313" key="3">
    <source>
        <dbReference type="EMBL" id="AGA70613.1"/>
    </source>
</evidence>
<dbReference type="eggNOG" id="COG2247">
    <property type="taxonomic scope" value="Bacteria"/>
</dbReference>
<feature type="signal peptide" evidence="1">
    <location>
        <begin position="1"/>
        <end position="25"/>
    </location>
</feature>
<dbReference type="InterPro" id="IPR013783">
    <property type="entry name" value="Ig-like_fold"/>
</dbReference>
<dbReference type="InterPro" id="IPR051922">
    <property type="entry name" value="Bact_Sporulation_Assoc"/>
</dbReference>
<feature type="domain" description="Fibronectin type-III" evidence="2">
    <location>
        <begin position="523"/>
        <end position="610"/>
    </location>
</feature>
<dbReference type="PANTHER" id="PTHR30032">
    <property type="entry name" value="N-ACETYLMURAMOYL-L-ALANINE AMIDASE-RELATED"/>
    <property type="match status" value="1"/>
</dbReference>
<dbReference type="OrthoDB" id="2051435at2"/>
<feature type="domain" description="Fibronectin type-III" evidence="2">
    <location>
        <begin position="31"/>
        <end position="118"/>
    </location>
</feature>
<feature type="chain" id="PRO_5003941430" evidence="1">
    <location>
        <begin position="26"/>
        <end position="794"/>
    </location>
</feature>
<dbReference type="CDD" id="cd00063">
    <property type="entry name" value="FN3"/>
    <property type="match status" value="5"/>
</dbReference>
<gene>
    <name evidence="3" type="ordered locus">Desdi_3219</name>
</gene>
<dbReference type="InterPro" id="IPR007253">
    <property type="entry name" value="Cell_wall-bd_2"/>
</dbReference>
<feature type="domain" description="Fibronectin type-III" evidence="2">
    <location>
        <begin position="430"/>
        <end position="517"/>
    </location>
</feature>
<dbReference type="AlphaFoldDB" id="L0FCE6"/>
<dbReference type="Pfam" id="PF04122">
    <property type="entry name" value="CW_binding_2"/>
    <property type="match status" value="3"/>
</dbReference>
<keyword evidence="4" id="KW-1185">Reference proteome</keyword>
<dbReference type="InterPro" id="IPR003961">
    <property type="entry name" value="FN3_dom"/>
</dbReference>
<dbReference type="PANTHER" id="PTHR30032:SF8">
    <property type="entry name" value="GERMINATION-SPECIFIC N-ACETYLMURAMOYL-L-ALANINE AMIDASE"/>
    <property type="match status" value="1"/>
</dbReference>
<dbReference type="PROSITE" id="PS50853">
    <property type="entry name" value="FN3"/>
    <property type="match status" value="5"/>
</dbReference>
<dbReference type="EMBL" id="CP003344">
    <property type="protein sequence ID" value="AGA70613.1"/>
    <property type="molecule type" value="Genomic_DNA"/>
</dbReference>
<dbReference type="KEGG" id="ddl:Desdi_3219"/>
<dbReference type="RefSeq" id="WP_015263572.1">
    <property type="nucleotide sequence ID" value="NC_019903.1"/>
</dbReference>
<sequence length="794" mass="85633">MRKRRLTLILCIVLSMLILPMNALAASNPTTPTGLKATVISSTQINLSWDPVNTATQYYIYQANSPSGTYTYIGASNATSYVNTALKSNTPYYYRVQALNSSGASAYSTEAWAVTLSGPSGSGSNLPISDERISGADRYKTAVEIAKVGWNTSYYAIIASGENFPDALCAAPLAKRYNAPILLTAKNSLSTETKKQLLALNVKNAVIIGGTGVVTENVANTIKNLGISVSRLAGADRYETSLKVAKEMGNFDQAVIASGLNYQDVLSIAPIAAEAGMPILLTPKDRVSNELKRLLDENTEDTYVLGDTGTISNNVYLQLPSPERLTGANWYELNVNILEAFENQLDLNTIYLATGSAYPDALAGSVLASLSGSPVILVSNPLKQATLDFLEDYSSEIRKVVAFGGTGVISESLLDTITSKVGKGNNYNQTTTNLSATPLSASQVYLTWNTVNNATAYNVFKSNSYSGNYERIATTSTPYYSDAFLSTGTTYYYKVQAVYSNETGPYSNVVYATTLTVNSALTQPTNVAATIFNVNQINLTWDTVSSAVYYNVYRSTSPNGTYTSVASVNTPYYSDTNLTAGLTFYYKIQAVNTSSTSPYSVIVHAQTLLDNNTLAIPANVTATALSPSQIQVKWDSVTNATYYNVYRSTTLQGTYELVASVVTPFHIETSLAPGTMYFYKVQPGNTVGVGNYSNVVYVATQYSISNMGIPSNIKVTPLSASQIFLNWDTVTNATYYNIYRATTSNGTYSIVGTVNTPYFSDNSLTSRQTYYYKVQAGNTTTTGSQSSTVFGTTN</sequence>
<keyword evidence="1" id="KW-0732">Signal</keyword>
<name>L0FCE6_DESDL</name>
<organism evidence="3 4">
    <name type="scientific">Desulfitobacterium dichloroeliminans (strain LMG P-21439 / DCA1)</name>
    <dbReference type="NCBI Taxonomy" id="871963"/>
    <lineage>
        <taxon>Bacteria</taxon>
        <taxon>Bacillati</taxon>
        <taxon>Bacillota</taxon>
        <taxon>Clostridia</taxon>
        <taxon>Eubacteriales</taxon>
        <taxon>Desulfitobacteriaceae</taxon>
        <taxon>Desulfitobacterium</taxon>
    </lineage>
</organism>
<protein>
    <submittedName>
        <fullName evidence="3">Cell wall-binding protein</fullName>
    </submittedName>
</protein>
<feature type="domain" description="Fibronectin type-III" evidence="2">
    <location>
        <begin position="709"/>
        <end position="794"/>
    </location>
</feature>